<gene>
    <name evidence="3" type="ORF">Afe05nite_42290</name>
</gene>
<keyword evidence="4" id="KW-1185">Reference proteome</keyword>
<dbReference type="Pfam" id="PF13845">
    <property type="entry name" value="Septum_form"/>
    <property type="match status" value="1"/>
</dbReference>
<dbReference type="PROSITE" id="PS51257">
    <property type="entry name" value="PROKAR_LIPOPROTEIN"/>
    <property type="match status" value="1"/>
</dbReference>
<keyword evidence="1" id="KW-0732">Signal</keyword>
<dbReference type="InterPro" id="IPR026004">
    <property type="entry name" value="Septum_form"/>
</dbReference>
<evidence type="ECO:0000259" key="2">
    <source>
        <dbReference type="Pfam" id="PF13845"/>
    </source>
</evidence>
<evidence type="ECO:0000313" key="4">
    <source>
        <dbReference type="Proteomes" id="UP000598174"/>
    </source>
</evidence>
<dbReference type="Proteomes" id="UP000598174">
    <property type="component" value="Unassembled WGS sequence"/>
</dbReference>
<evidence type="ECO:0000313" key="3">
    <source>
        <dbReference type="EMBL" id="GIE12389.1"/>
    </source>
</evidence>
<name>A0A919J2B5_9ACTN</name>
<feature type="signal peptide" evidence="1">
    <location>
        <begin position="1"/>
        <end position="19"/>
    </location>
</feature>
<sequence>MRRWALSVCALVMAAAGCAARPDGVDGDLTDGWPPMPAATQFQPAADICHTELVQTGSAENYDPVPCTGAHLVETIAISRLAAADTLATSLPKAFAACSEQASTFLGADWRTGWVVLQPVLPGKAAWAGGARWVRCDVAQTSPIDGALVRRSGTMKGTVKAGGNLRMACANPTIKGESVTEMHPVACASRHTAEFAGLFETGATKPSEVSGDSLADGCDKAIAKFTGLPDDNSLPSRIGWLGFPPDDTAWEMGDRAVRCFLWLNGEKMTGSYKDAGPAKLKIHYSN</sequence>
<organism evidence="3 4">
    <name type="scientific">Paractinoplanes ferrugineus</name>
    <dbReference type="NCBI Taxonomy" id="113564"/>
    <lineage>
        <taxon>Bacteria</taxon>
        <taxon>Bacillati</taxon>
        <taxon>Actinomycetota</taxon>
        <taxon>Actinomycetes</taxon>
        <taxon>Micromonosporales</taxon>
        <taxon>Micromonosporaceae</taxon>
        <taxon>Paractinoplanes</taxon>
    </lineage>
</organism>
<proteinExistence type="predicted"/>
<protein>
    <recommendedName>
        <fullName evidence="2">Septum formation-related domain-containing protein</fullName>
    </recommendedName>
</protein>
<feature type="domain" description="Septum formation-related" evidence="2">
    <location>
        <begin position="49"/>
        <end position="259"/>
    </location>
</feature>
<reference evidence="3" key="1">
    <citation type="submission" date="2021-01" db="EMBL/GenBank/DDBJ databases">
        <title>Whole genome shotgun sequence of Actinoplanes ferrugineus NBRC 15555.</title>
        <authorList>
            <person name="Komaki H."/>
            <person name="Tamura T."/>
        </authorList>
    </citation>
    <scope>NUCLEOTIDE SEQUENCE</scope>
    <source>
        <strain evidence="3">NBRC 15555</strain>
    </source>
</reference>
<evidence type="ECO:0000256" key="1">
    <source>
        <dbReference type="SAM" id="SignalP"/>
    </source>
</evidence>
<dbReference type="AlphaFoldDB" id="A0A919J2B5"/>
<feature type="chain" id="PRO_5038526242" description="Septum formation-related domain-containing protein" evidence="1">
    <location>
        <begin position="20"/>
        <end position="286"/>
    </location>
</feature>
<dbReference type="RefSeq" id="WP_203818853.1">
    <property type="nucleotide sequence ID" value="NZ_BAAABP010000054.1"/>
</dbReference>
<comment type="caution">
    <text evidence="3">The sequence shown here is derived from an EMBL/GenBank/DDBJ whole genome shotgun (WGS) entry which is preliminary data.</text>
</comment>
<dbReference type="EMBL" id="BOMM01000038">
    <property type="protein sequence ID" value="GIE12389.1"/>
    <property type="molecule type" value="Genomic_DNA"/>
</dbReference>
<accession>A0A919J2B5</accession>